<feature type="chain" id="PRO_5047184760" evidence="1">
    <location>
        <begin position="23"/>
        <end position="139"/>
    </location>
</feature>
<comment type="caution">
    <text evidence="3">The sequence shown here is derived from an EMBL/GenBank/DDBJ whole genome shotgun (WGS) entry which is preliminary data.</text>
</comment>
<proteinExistence type="predicted"/>
<evidence type="ECO:0000259" key="2">
    <source>
        <dbReference type="Pfam" id="PF09917"/>
    </source>
</evidence>
<dbReference type="EMBL" id="JBHRUV010000016">
    <property type="protein sequence ID" value="MFC3265338.1"/>
    <property type="molecule type" value="Genomic_DNA"/>
</dbReference>
<dbReference type="RefSeq" id="WP_376830413.1">
    <property type="nucleotide sequence ID" value="NZ_JBHLWR010000006.1"/>
</dbReference>
<keyword evidence="1" id="KW-0732">Signal</keyword>
<dbReference type="PANTHER" id="PTHR36919:SF2">
    <property type="entry name" value="BLL6627 PROTEIN"/>
    <property type="match status" value="1"/>
</dbReference>
<sequence length="139" mass="14845">MWKQLTCAAVLGLAAAGAPARAQDPAAVAGVWLTESGDTRVRMQKCGDTWCGVIVWTRIGDRDVNNQDPTLRNRPLVGLQMITGTPDPASGGFSGKLYNLLDGKTYSGKLQLTGPNTLKLTGCVLGGLICRSQTWTRVR</sequence>
<dbReference type="Gene3D" id="2.40.128.520">
    <property type="match status" value="1"/>
</dbReference>
<feature type="signal peptide" evidence="1">
    <location>
        <begin position="1"/>
        <end position="22"/>
    </location>
</feature>
<keyword evidence="4" id="KW-1185">Reference proteome</keyword>
<dbReference type="PANTHER" id="PTHR36919">
    <property type="entry name" value="BLR1215 PROTEIN"/>
    <property type="match status" value="1"/>
</dbReference>
<evidence type="ECO:0000313" key="4">
    <source>
        <dbReference type="Proteomes" id="UP001595536"/>
    </source>
</evidence>
<reference evidence="4" key="1">
    <citation type="journal article" date="2019" name="Int. J. Syst. Evol. Microbiol.">
        <title>The Global Catalogue of Microorganisms (GCM) 10K type strain sequencing project: providing services to taxonomists for standard genome sequencing and annotation.</title>
        <authorList>
            <consortium name="The Broad Institute Genomics Platform"/>
            <consortium name="The Broad Institute Genome Sequencing Center for Infectious Disease"/>
            <person name="Wu L."/>
            <person name="Ma J."/>
        </authorList>
    </citation>
    <scope>NUCLEOTIDE SEQUENCE [LARGE SCALE GENOMIC DNA]</scope>
    <source>
        <strain evidence="4">CCM 7941</strain>
    </source>
</reference>
<accession>A0ABV7LDQ6</accession>
<evidence type="ECO:0000256" key="1">
    <source>
        <dbReference type="SAM" id="SignalP"/>
    </source>
</evidence>
<dbReference type="InterPro" id="IPR019223">
    <property type="entry name" value="DUF2147"/>
</dbReference>
<name>A0ABV7LDQ6_9HYPH</name>
<protein>
    <submittedName>
        <fullName evidence="3">DUF2147 domain-containing protein</fullName>
    </submittedName>
</protein>
<organism evidence="3 4">
    <name type="scientific">Camelimonas abortus</name>
    <dbReference type="NCBI Taxonomy" id="1017184"/>
    <lineage>
        <taxon>Bacteria</taxon>
        <taxon>Pseudomonadati</taxon>
        <taxon>Pseudomonadota</taxon>
        <taxon>Alphaproteobacteria</taxon>
        <taxon>Hyphomicrobiales</taxon>
        <taxon>Chelatococcaceae</taxon>
        <taxon>Camelimonas</taxon>
    </lineage>
</organism>
<gene>
    <name evidence="3" type="ORF">ACFOEX_03040</name>
</gene>
<dbReference type="Proteomes" id="UP001595536">
    <property type="component" value="Unassembled WGS sequence"/>
</dbReference>
<dbReference type="Pfam" id="PF09917">
    <property type="entry name" value="DUF2147"/>
    <property type="match status" value="1"/>
</dbReference>
<feature type="domain" description="DUF2147" evidence="2">
    <location>
        <begin position="30"/>
        <end position="137"/>
    </location>
</feature>
<evidence type="ECO:0000313" key="3">
    <source>
        <dbReference type="EMBL" id="MFC3265338.1"/>
    </source>
</evidence>